<gene>
    <name evidence="1" type="ORF">IM532_02940</name>
</gene>
<proteinExistence type="predicted"/>
<dbReference type="EMBL" id="JADGIK010000002">
    <property type="protein sequence ID" value="MBF0596428.1"/>
    <property type="molecule type" value="Genomic_DNA"/>
</dbReference>
<evidence type="ECO:0000313" key="2">
    <source>
        <dbReference type="Proteomes" id="UP000608754"/>
    </source>
</evidence>
<name>A0A8J7FQI9_9FLAO</name>
<comment type="caution">
    <text evidence="1">The sequence shown here is derived from an EMBL/GenBank/DDBJ whole genome shotgun (WGS) entry which is preliminary data.</text>
</comment>
<keyword evidence="2" id="KW-1185">Reference proteome</keyword>
<protein>
    <recommendedName>
        <fullName evidence="3">Bacteriophage abortive infection AbiH</fullName>
    </recommendedName>
</protein>
<evidence type="ECO:0000313" key="1">
    <source>
        <dbReference type="EMBL" id="MBF0596428.1"/>
    </source>
</evidence>
<dbReference type="RefSeq" id="WP_194181964.1">
    <property type="nucleotide sequence ID" value="NZ_JADGIK010000002.1"/>
</dbReference>
<evidence type="ECO:0008006" key="3">
    <source>
        <dbReference type="Google" id="ProtNLM"/>
    </source>
</evidence>
<dbReference type="AlphaFoldDB" id="A0A8J7FQI9"/>
<organism evidence="1 2">
    <name type="scientific">Faecalibacter rhinopitheci</name>
    <dbReference type="NCBI Taxonomy" id="2779678"/>
    <lineage>
        <taxon>Bacteria</taxon>
        <taxon>Pseudomonadati</taxon>
        <taxon>Bacteroidota</taxon>
        <taxon>Flavobacteriia</taxon>
        <taxon>Flavobacteriales</taxon>
        <taxon>Weeksellaceae</taxon>
        <taxon>Faecalibacter</taxon>
    </lineage>
</organism>
<dbReference type="Pfam" id="PF14253">
    <property type="entry name" value="AbiH"/>
    <property type="match status" value="1"/>
</dbReference>
<dbReference type="InterPro" id="IPR025935">
    <property type="entry name" value="AbiH"/>
</dbReference>
<dbReference type="Proteomes" id="UP000608754">
    <property type="component" value="Unassembled WGS sequence"/>
</dbReference>
<reference evidence="1" key="1">
    <citation type="submission" date="2020-10" db="EMBL/GenBank/DDBJ databases">
        <authorList>
            <person name="Lu T."/>
            <person name="Wang Q."/>
            <person name="Han X."/>
        </authorList>
    </citation>
    <scope>NUCLEOTIDE SEQUENCE</scope>
    <source>
        <strain evidence="1">WQ 117</strain>
    </source>
</reference>
<accession>A0A8J7FQI9</accession>
<sequence length="374" mass="44192">MNRIILIGNGFDLAHGLKTSYNDFIKWYLKRALLESVEFSTYEDDLISVKSTNYHRAFQHFKTIDNYIDLLYNTNLSNCENETINTEYHGVINPFEVKIKSKFLRILLGKCSINTWVEVENDYYEILKEVFNLKKDRDIELKNLNNSLSEITRYLELYLTELQPTHLNSEFLSIFDTQLDQDDFVQALDNPGITPKDTLILNFNYTSTVEEYFKDSTHNINPKKYKVNYINGQLNNIHNPIIFGFGDELDEVYNLMELEKNKAFLKFIKSFWYFKTNNYHNLLRFINSDEYQIFILGHSCGLSDRTMLNMLFENENCKSIKLFYYDNGTGYDNYEDLTYEISQHIRNKAKMRQLIVPKSKSISIPQVNTVLVEN</sequence>